<keyword evidence="1" id="KW-1133">Transmembrane helix</keyword>
<proteinExistence type="predicted"/>
<name>A0A1V4SHE5_RUMHU</name>
<dbReference type="RefSeq" id="WP_080065919.1">
    <property type="nucleotide sequence ID" value="NZ_MZGX01000026.1"/>
</dbReference>
<evidence type="ECO:0008006" key="4">
    <source>
        <dbReference type="Google" id="ProtNLM"/>
    </source>
</evidence>
<organism evidence="2 3">
    <name type="scientific">Ruminiclostridium hungatei</name>
    <name type="common">Clostridium hungatei</name>
    <dbReference type="NCBI Taxonomy" id="48256"/>
    <lineage>
        <taxon>Bacteria</taxon>
        <taxon>Bacillati</taxon>
        <taxon>Bacillota</taxon>
        <taxon>Clostridia</taxon>
        <taxon>Eubacteriales</taxon>
        <taxon>Oscillospiraceae</taxon>
        <taxon>Ruminiclostridium</taxon>
    </lineage>
</organism>
<evidence type="ECO:0000313" key="3">
    <source>
        <dbReference type="Proteomes" id="UP000191554"/>
    </source>
</evidence>
<evidence type="ECO:0000256" key="1">
    <source>
        <dbReference type="SAM" id="Phobius"/>
    </source>
</evidence>
<dbReference type="AlphaFoldDB" id="A0A1V4SHE5"/>
<protein>
    <recommendedName>
        <fullName evidence="4">DUF5668 domain-containing protein</fullName>
    </recommendedName>
</protein>
<keyword evidence="3" id="KW-1185">Reference proteome</keyword>
<reference evidence="2 3" key="1">
    <citation type="submission" date="2017-03" db="EMBL/GenBank/DDBJ databases">
        <title>Genome sequence of Clostridium hungatei DSM 14427.</title>
        <authorList>
            <person name="Poehlein A."/>
            <person name="Daniel R."/>
        </authorList>
    </citation>
    <scope>NUCLEOTIDE SEQUENCE [LARGE SCALE GENOMIC DNA]</scope>
    <source>
        <strain evidence="2 3">DSM 14427</strain>
    </source>
</reference>
<gene>
    <name evidence="2" type="ORF">CLHUN_34990</name>
</gene>
<comment type="caution">
    <text evidence="2">The sequence shown here is derived from an EMBL/GenBank/DDBJ whole genome shotgun (WGS) entry which is preliminary data.</text>
</comment>
<dbReference type="OrthoDB" id="49365at2"/>
<accession>A0A1V4SHE5</accession>
<keyword evidence="1" id="KW-0472">Membrane</keyword>
<dbReference type="Proteomes" id="UP000191554">
    <property type="component" value="Unassembled WGS sequence"/>
</dbReference>
<evidence type="ECO:0000313" key="2">
    <source>
        <dbReference type="EMBL" id="OPX42677.1"/>
    </source>
</evidence>
<feature type="transmembrane region" description="Helical" evidence="1">
    <location>
        <begin position="143"/>
        <end position="162"/>
    </location>
</feature>
<feature type="transmembrane region" description="Helical" evidence="1">
    <location>
        <begin position="7"/>
        <end position="26"/>
    </location>
</feature>
<feature type="transmembrane region" description="Helical" evidence="1">
    <location>
        <begin position="38"/>
        <end position="56"/>
    </location>
</feature>
<feature type="transmembrane region" description="Helical" evidence="1">
    <location>
        <begin position="63"/>
        <end position="79"/>
    </location>
</feature>
<dbReference type="EMBL" id="MZGX01000026">
    <property type="protein sequence ID" value="OPX42677.1"/>
    <property type="molecule type" value="Genomic_DNA"/>
</dbReference>
<feature type="transmembrane region" description="Helical" evidence="1">
    <location>
        <begin position="91"/>
        <end position="109"/>
    </location>
</feature>
<sequence>MKRNNGFVGLLLIAIGVIVLLLRGLFGIRLFEFNSVDFWVFIVLLVGLSFELAFFVIGSKPGLLIPGGIITTIGLLFMFEVTTDWNFAEYTWPVYIFSVAVGLFQMYIFSKRQKGLLVASLIVGGVAAFFMVCMLLNRISSVVRPEIFIPIALICGGIALFCSGRTKKPQY</sequence>
<keyword evidence="1" id="KW-0812">Transmembrane</keyword>
<feature type="transmembrane region" description="Helical" evidence="1">
    <location>
        <begin position="116"/>
        <end position="137"/>
    </location>
</feature>